<keyword evidence="7 8" id="KW-0472">Membrane</keyword>
<dbReference type="GO" id="GO:0055085">
    <property type="term" value="P:transmembrane transport"/>
    <property type="evidence" value="ECO:0007669"/>
    <property type="project" value="InterPro"/>
</dbReference>
<evidence type="ECO:0000313" key="11">
    <source>
        <dbReference type="Proteomes" id="UP000078162"/>
    </source>
</evidence>
<protein>
    <submittedName>
        <fullName evidence="10">Oligopeptide transport system permease protein OppC</fullName>
    </submittedName>
</protein>
<dbReference type="STRING" id="1806891.Cs308_0226"/>
<feature type="transmembrane region" description="Helical" evidence="8">
    <location>
        <begin position="20"/>
        <end position="40"/>
    </location>
</feature>
<sequence>MDSPLSFYHRFCSAYRKNFLASLSWKFFITIAVIGIYAPLFASSKPLLVRWHGEFFFPLLRYLLFRGYYTKPVDLFFNVLMLTFPFFLLSWKLCRGYVRCWFLGILIVVHITGFVWVYHGKIQDPTAAEQLKKARAERIRENIVIVNSETLMLLPKEARTWEMEQHYMSKYEQLNILTKTKYRKKQDHVLKKYRVAFEGHRSIAMPTLRYLEMKNEDICLTRLQQQMSKLQRSYEIAQQAWNRAIDNYRPFAMALTRIEYDFNLAMYNNWWRQLEELRVAYADIEKQAESHRNYLLETRQVIEKYTKLHSAVTFIQNKRAWIEKESEELHILISPFFSSFHWEDDAGGSREMNKYVAWWQLTRITRKDLLASLIFGIRIALLVSSIGVAIGLTLGIMIGLAAGYFGGIVDMVLSRFTEIWETMPMLFILMLVVAITQKKSLILNTVLLGCFSWTGFSRYIRVEALKQRDMAYVLAASNLGYSHYYIMVHQILPNAIVPIISLLPFTMMAMISCEAGLTFLGLGEESSASWGNLMREGVTGFPAESMVLWPPALMLTALLIGIALIGDGVRDALDPRLQD</sequence>
<feature type="transmembrane region" description="Helical" evidence="8">
    <location>
        <begin position="100"/>
        <end position="118"/>
    </location>
</feature>
<dbReference type="Gene3D" id="1.10.3720.10">
    <property type="entry name" value="MetI-like"/>
    <property type="match status" value="1"/>
</dbReference>
<dbReference type="PROSITE" id="PS50928">
    <property type="entry name" value="ABC_TM1"/>
    <property type="match status" value="1"/>
</dbReference>
<dbReference type="EMBL" id="CP014639">
    <property type="protein sequence ID" value="ANH78397.1"/>
    <property type="molecule type" value="Genomic_DNA"/>
</dbReference>
<evidence type="ECO:0000256" key="4">
    <source>
        <dbReference type="ARBA" id="ARBA00022519"/>
    </source>
</evidence>
<dbReference type="SUPFAM" id="SSF161098">
    <property type="entry name" value="MetI-like"/>
    <property type="match status" value="1"/>
</dbReference>
<keyword evidence="5 8" id="KW-0812">Transmembrane</keyword>
<comment type="similarity">
    <text evidence="8">Belongs to the binding-protein-dependent transport system permease family.</text>
</comment>
<dbReference type="InterPro" id="IPR050366">
    <property type="entry name" value="BP-dependent_transpt_permease"/>
</dbReference>
<dbReference type="RefSeq" id="WP_066481526.1">
    <property type="nucleotide sequence ID" value="NZ_CP014639.1"/>
</dbReference>
<evidence type="ECO:0000256" key="3">
    <source>
        <dbReference type="ARBA" id="ARBA00022475"/>
    </source>
</evidence>
<dbReference type="PANTHER" id="PTHR43386">
    <property type="entry name" value="OLIGOPEPTIDE TRANSPORT SYSTEM PERMEASE PROTEIN APPC"/>
    <property type="match status" value="1"/>
</dbReference>
<reference evidence="10 11" key="1">
    <citation type="submission" date="2016-03" db="EMBL/GenBank/DDBJ databases">
        <title>Culture-independent genomics supports pathogen discovery for uncultivable bacteria within the genus Chlamydia.</title>
        <authorList>
            <person name="Taylor-Brown A."/>
            <person name="Bachmann N.L."/>
            <person name="Borel N."/>
            <person name="Polkinghorne A."/>
        </authorList>
    </citation>
    <scope>NUCLEOTIDE SEQUENCE [LARGE SCALE GENOMIC DNA]</scope>
    <source>
        <strain evidence="10 11">2742-308</strain>
    </source>
</reference>
<dbReference type="InterPro" id="IPR000515">
    <property type="entry name" value="MetI-like"/>
</dbReference>
<evidence type="ECO:0000256" key="2">
    <source>
        <dbReference type="ARBA" id="ARBA00022448"/>
    </source>
</evidence>
<feature type="domain" description="ABC transmembrane type-1" evidence="9">
    <location>
        <begin position="377"/>
        <end position="566"/>
    </location>
</feature>
<keyword evidence="4" id="KW-0997">Cell inner membrane</keyword>
<feature type="transmembrane region" description="Helical" evidence="8">
    <location>
        <begin position="491"/>
        <end position="511"/>
    </location>
</feature>
<feature type="transmembrane region" description="Helical" evidence="8">
    <location>
        <begin position="75"/>
        <end position="93"/>
    </location>
</feature>
<dbReference type="PANTHER" id="PTHR43386:SF2">
    <property type="entry name" value="OLIGOPEPTIDE TRANSPORT SYSTEM PERMEASE PROTEIN OPPC"/>
    <property type="match status" value="1"/>
</dbReference>
<evidence type="ECO:0000256" key="6">
    <source>
        <dbReference type="ARBA" id="ARBA00022989"/>
    </source>
</evidence>
<evidence type="ECO:0000256" key="1">
    <source>
        <dbReference type="ARBA" id="ARBA00004429"/>
    </source>
</evidence>
<evidence type="ECO:0000313" key="10">
    <source>
        <dbReference type="EMBL" id="ANH78397.1"/>
    </source>
</evidence>
<accession>A0A1A9HUL1</accession>
<comment type="subcellular location">
    <subcellularLocation>
        <location evidence="1">Cell inner membrane</location>
        <topology evidence="1">Multi-pass membrane protein</topology>
    </subcellularLocation>
    <subcellularLocation>
        <location evidence="8">Cell membrane</location>
        <topology evidence="8">Multi-pass membrane protein</topology>
    </subcellularLocation>
</comment>
<keyword evidence="11" id="KW-1185">Reference proteome</keyword>
<keyword evidence="6 8" id="KW-1133">Transmembrane helix</keyword>
<feature type="transmembrane region" description="Helical" evidence="8">
    <location>
        <begin position="441"/>
        <end position="460"/>
    </location>
</feature>
<gene>
    <name evidence="10" type="ORF">Cs308_0226</name>
</gene>
<dbReference type="PATRIC" id="fig|1806891.3.peg.217"/>
<dbReference type="AlphaFoldDB" id="A0A1A9HUL1"/>
<dbReference type="CDD" id="cd06261">
    <property type="entry name" value="TM_PBP2"/>
    <property type="match status" value="1"/>
</dbReference>
<evidence type="ECO:0000256" key="8">
    <source>
        <dbReference type="RuleBase" id="RU363032"/>
    </source>
</evidence>
<dbReference type="GO" id="GO:0005886">
    <property type="term" value="C:plasma membrane"/>
    <property type="evidence" value="ECO:0007669"/>
    <property type="project" value="UniProtKB-SubCell"/>
</dbReference>
<evidence type="ECO:0000256" key="7">
    <source>
        <dbReference type="ARBA" id="ARBA00023136"/>
    </source>
</evidence>
<dbReference type="KEGG" id="csaz:Cs308_0226"/>
<organism evidence="10 11">
    <name type="scientific">Candidatus Chlamydia sanziniae</name>
    <dbReference type="NCBI Taxonomy" id="1806891"/>
    <lineage>
        <taxon>Bacteria</taxon>
        <taxon>Pseudomonadati</taxon>
        <taxon>Chlamydiota</taxon>
        <taxon>Chlamydiia</taxon>
        <taxon>Chlamydiales</taxon>
        <taxon>Chlamydiaceae</taxon>
        <taxon>Chlamydia/Chlamydophila group</taxon>
        <taxon>Chlamydia</taxon>
    </lineage>
</organism>
<evidence type="ECO:0000259" key="9">
    <source>
        <dbReference type="PROSITE" id="PS50928"/>
    </source>
</evidence>
<dbReference type="OrthoDB" id="9783218at2"/>
<keyword evidence="3" id="KW-1003">Cell membrane</keyword>
<feature type="transmembrane region" description="Helical" evidence="8">
    <location>
        <begin position="547"/>
        <end position="566"/>
    </location>
</feature>
<proteinExistence type="inferred from homology"/>
<evidence type="ECO:0000256" key="5">
    <source>
        <dbReference type="ARBA" id="ARBA00022692"/>
    </source>
</evidence>
<dbReference type="InterPro" id="IPR035906">
    <property type="entry name" value="MetI-like_sf"/>
</dbReference>
<feature type="transmembrane region" description="Helical" evidence="8">
    <location>
        <begin position="418"/>
        <end position="435"/>
    </location>
</feature>
<feature type="transmembrane region" description="Helical" evidence="8">
    <location>
        <begin position="373"/>
        <end position="406"/>
    </location>
</feature>
<dbReference type="Pfam" id="PF00528">
    <property type="entry name" value="BPD_transp_1"/>
    <property type="match status" value="1"/>
</dbReference>
<dbReference type="Proteomes" id="UP000078162">
    <property type="component" value="Chromosome"/>
</dbReference>
<name>A0A1A9HUL1_9CHLA</name>
<keyword evidence="2 8" id="KW-0813">Transport</keyword>